<keyword evidence="6" id="KW-0479">Metal-binding</keyword>
<proteinExistence type="predicted"/>
<dbReference type="GO" id="GO:0046872">
    <property type="term" value="F:metal ion binding"/>
    <property type="evidence" value="ECO:0007669"/>
    <property type="project" value="UniProtKB-KW"/>
</dbReference>
<dbReference type="InterPro" id="IPR050973">
    <property type="entry name" value="H3K9_Histone-Lys_N-MTase"/>
</dbReference>
<gene>
    <name evidence="10" type="ORF">niasHT_032850</name>
</gene>
<feature type="compositionally biased region" description="Polar residues" evidence="8">
    <location>
        <begin position="585"/>
        <end position="600"/>
    </location>
</feature>
<feature type="compositionally biased region" description="Polar residues" evidence="8">
    <location>
        <begin position="177"/>
        <end position="208"/>
    </location>
</feature>
<dbReference type="SUPFAM" id="SSF82199">
    <property type="entry name" value="SET domain"/>
    <property type="match status" value="1"/>
</dbReference>
<evidence type="ECO:0000256" key="1">
    <source>
        <dbReference type="ARBA" id="ARBA00004286"/>
    </source>
</evidence>
<evidence type="ECO:0000256" key="6">
    <source>
        <dbReference type="ARBA" id="ARBA00022723"/>
    </source>
</evidence>
<accession>A0ABD2J6T8</accession>
<feature type="region of interest" description="Disordered" evidence="8">
    <location>
        <begin position="796"/>
        <end position="820"/>
    </location>
</feature>
<evidence type="ECO:0000313" key="10">
    <source>
        <dbReference type="EMBL" id="KAL3084528.1"/>
    </source>
</evidence>
<evidence type="ECO:0000256" key="3">
    <source>
        <dbReference type="ARBA" id="ARBA00022603"/>
    </source>
</evidence>
<feature type="domain" description="SET" evidence="9">
    <location>
        <begin position="404"/>
        <end position="526"/>
    </location>
</feature>
<sequence length="1187" mass="134425">MPDQSNENVTNPGKLQRNWPNPRQIVQNNEAILNQNRPNPSQFVQIGPNPEQLQQNMPIPGQIIPIGPNLGQLQQNWPNPGKMIPIRPNPGQLQQNWPNPRQIVQNNEAILNRRIQNMPNPSQFVQIGPNPGQLQQNLPIPGQMIPIRPNPGQLQQNWPIHEQMIQFGPNHGEWPKNWQNPSQLNQNKEPNSNLRIQNWPNSGQQFPNAPNPDQIANQNGPNPDQIANQHGLTPDQITNQNGSSSRLNQNNEANLSQIIQNGQNPDQIANENVQTPDQIYLNAPNPDELVEQGRLGQVRILLPRKYQDQAVQIKFTDKLIIRDEDGQTRHKFFKPKPLPCHCEDCANDRTCACKKLSKLRIKDGKLVEYNVKKIVPWNSPIVPCDVLCECLGECGSCPVPIDPKRLYIGYNEKTQFGLYADELILRGEMIGEYVGEVLLDGEHKNLEHSFMVPLDDGTNSDETDYALIDSSRYGNHTAMANHSCSPSAEAVYYYVPNADFTMMHLTIGIFATRRINQGDEITINYGKDYWEDKQTEGFHCECGSSICFEKIGWLKDDDEKENETSADESNELLSSPAANEDKISDQMSNFSGQMSENSGQMPDISDNDSLTPEQKLEQLIAQVYDEIEQEMEGTSTAPSKKRMPTNEIGKKSTAKSSRNNANATTGKVAAEKRQKSDKNEKNKQIMQSSDYIVLDSDDDVDSNQIPWASSTSKLDKSKSTDKASTSKSDISKSTDKASTSKSDKNASADKPSSNHLSPINHQKIKQNMLKMRKTVGKMKGGSSSKSAGAKMKHQLKIGANNDAKRPRIGGPPTNDEKGKGKMDELIEKMDEQKMIIFEPNSEYLVYEIRRVFWLSMEPFGITASQNTDDAFKKFKKNLSIINPTIVIKQLNDNFLTDNFVKNTQIVQRIEHLIKILFNTRIFSSSVKQTASQGTMQNENGKALLFFYVCLCRKLVGFLGMPYAENAKFGKEINELSSFINNFPFVIMQELKKKIGKIENAEKDEFERKLGETRKFEEQDKLVDVMYLVIYGIQVVMAPLISEQINIFNEKGKFDKNLFEKLEQISNESLIMLINQKEKENIVKLWHNVVETAKHKHFKKLLPIVPRINALINFVVAQRQPDELKLLSDAKMYKLFFKNLAEYLKLGANHAKDENDNDDDNKSVIVAWEVLNKFVKTKIEQLDDGLLG</sequence>
<name>A0ABD2J6T8_9BILA</name>
<protein>
    <recommendedName>
        <fullName evidence="9">SET domain-containing protein</fullName>
    </recommendedName>
</protein>
<organism evidence="10 11">
    <name type="scientific">Heterodera trifolii</name>
    <dbReference type="NCBI Taxonomy" id="157864"/>
    <lineage>
        <taxon>Eukaryota</taxon>
        <taxon>Metazoa</taxon>
        <taxon>Ecdysozoa</taxon>
        <taxon>Nematoda</taxon>
        <taxon>Chromadorea</taxon>
        <taxon>Rhabditida</taxon>
        <taxon>Tylenchina</taxon>
        <taxon>Tylenchomorpha</taxon>
        <taxon>Tylenchoidea</taxon>
        <taxon>Heteroderidae</taxon>
        <taxon>Heteroderinae</taxon>
        <taxon>Heterodera</taxon>
    </lineage>
</organism>
<dbReference type="PANTHER" id="PTHR46223:SF3">
    <property type="entry name" value="HISTONE-LYSINE N-METHYLTRANSFERASE SET-23"/>
    <property type="match status" value="1"/>
</dbReference>
<evidence type="ECO:0000259" key="9">
    <source>
        <dbReference type="PROSITE" id="PS50280"/>
    </source>
</evidence>
<keyword evidence="4" id="KW-0808">Transferase</keyword>
<dbReference type="Gene3D" id="2.170.270.10">
    <property type="entry name" value="SET domain"/>
    <property type="match status" value="1"/>
</dbReference>
<evidence type="ECO:0000256" key="5">
    <source>
        <dbReference type="ARBA" id="ARBA00022691"/>
    </source>
</evidence>
<dbReference type="GO" id="GO:0005694">
    <property type="term" value="C:chromosome"/>
    <property type="evidence" value="ECO:0007669"/>
    <property type="project" value="UniProtKB-SubCell"/>
</dbReference>
<feature type="region of interest" description="Disordered" evidence="8">
    <location>
        <begin position="558"/>
        <end position="609"/>
    </location>
</feature>
<feature type="compositionally biased region" description="Acidic residues" evidence="8">
    <location>
        <begin position="558"/>
        <end position="570"/>
    </location>
</feature>
<dbReference type="GO" id="GO:0032259">
    <property type="term" value="P:methylation"/>
    <property type="evidence" value="ECO:0007669"/>
    <property type="project" value="UniProtKB-KW"/>
</dbReference>
<evidence type="ECO:0000256" key="4">
    <source>
        <dbReference type="ARBA" id="ARBA00022679"/>
    </source>
</evidence>
<dbReference type="Proteomes" id="UP001620626">
    <property type="component" value="Unassembled WGS sequence"/>
</dbReference>
<evidence type="ECO:0000256" key="7">
    <source>
        <dbReference type="ARBA" id="ARBA00022833"/>
    </source>
</evidence>
<feature type="region of interest" description="Disordered" evidence="8">
    <location>
        <begin position="167"/>
        <end position="248"/>
    </location>
</feature>
<comment type="subcellular location">
    <subcellularLocation>
        <location evidence="1">Chromosome</location>
    </subcellularLocation>
</comment>
<keyword evidence="7" id="KW-0862">Zinc</keyword>
<keyword evidence="11" id="KW-1185">Reference proteome</keyword>
<keyword evidence="3" id="KW-0489">Methyltransferase</keyword>
<dbReference type="EMBL" id="JBICBT010001075">
    <property type="protein sequence ID" value="KAL3084528.1"/>
    <property type="molecule type" value="Genomic_DNA"/>
</dbReference>
<feature type="compositionally biased region" description="Basic and acidic residues" evidence="8">
    <location>
        <begin position="669"/>
        <end position="683"/>
    </location>
</feature>
<feature type="region of interest" description="Disordered" evidence="8">
    <location>
        <begin position="630"/>
        <end position="761"/>
    </location>
</feature>
<feature type="compositionally biased region" description="Polar residues" evidence="8">
    <location>
        <begin position="654"/>
        <end position="665"/>
    </location>
</feature>
<dbReference type="PROSITE" id="PS50280">
    <property type="entry name" value="SET"/>
    <property type="match status" value="1"/>
</dbReference>
<keyword evidence="2" id="KW-0158">Chromosome</keyword>
<dbReference type="InterPro" id="IPR046341">
    <property type="entry name" value="SET_dom_sf"/>
</dbReference>
<dbReference type="Pfam" id="PF00856">
    <property type="entry name" value="SET"/>
    <property type="match status" value="1"/>
</dbReference>
<feature type="compositionally biased region" description="Polar residues" evidence="8">
    <location>
        <begin position="214"/>
        <end position="248"/>
    </location>
</feature>
<evidence type="ECO:0000256" key="2">
    <source>
        <dbReference type="ARBA" id="ARBA00022454"/>
    </source>
</evidence>
<feature type="region of interest" description="Disordered" evidence="8">
    <location>
        <begin position="1"/>
        <end position="22"/>
    </location>
</feature>
<reference evidence="10 11" key="1">
    <citation type="submission" date="2024-10" db="EMBL/GenBank/DDBJ databases">
        <authorList>
            <person name="Kim D."/>
        </authorList>
    </citation>
    <scope>NUCLEOTIDE SEQUENCE [LARGE SCALE GENOMIC DNA]</scope>
    <source>
        <strain evidence="10">BH-2024</strain>
    </source>
</reference>
<evidence type="ECO:0000256" key="8">
    <source>
        <dbReference type="SAM" id="MobiDB-lite"/>
    </source>
</evidence>
<dbReference type="AlphaFoldDB" id="A0ABD2J6T8"/>
<comment type="caution">
    <text evidence="10">The sequence shown here is derived from an EMBL/GenBank/DDBJ whole genome shotgun (WGS) entry which is preliminary data.</text>
</comment>
<dbReference type="SMART" id="SM00317">
    <property type="entry name" value="SET"/>
    <property type="match status" value="1"/>
</dbReference>
<dbReference type="InterPro" id="IPR001214">
    <property type="entry name" value="SET_dom"/>
</dbReference>
<dbReference type="GO" id="GO:0008168">
    <property type="term" value="F:methyltransferase activity"/>
    <property type="evidence" value="ECO:0007669"/>
    <property type="project" value="UniProtKB-KW"/>
</dbReference>
<keyword evidence="5" id="KW-0949">S-adenosyl-L-methionine</keyword>
<dbReference type="PANTHER" id="PTHR46223">
    <property type="entry name" value="HISTONE-LYSINE N-METHYLTRANSFERASE SUV39H"/>
    <property type="match status" value="1"/>
</dbReference>
<evidence type="ECO:0000313" key="11">
    <source>
        <dbReference type="Proteomes" id="UP001620626"/>
    </source>
</evidence>